<evidence type="ECO:0000313" key="1">
    <source>
        <dbReference type="EMBL" id="GBM81039.1"/>
    </source>
</evidence>
<organism evidence="1 2">
    <name type="scientific">Araneus ventricosus</name>
    <name type="common">Orbweaver spider</name>
    <name type="synonym">Epeira ventricosa</name>
    <dbReference type="NCBI Taxonomy" id="182803"/>
    <lineage>
        <taxon>Eukaryota</taxon>
        <taxon>Metazoa</taxon>
        <taxon>Ecdysozoa</taxon>
        <taxon>Arthropoda</taxon>
        <taxon>Chelicerata</taxon>
        <taxon>Arachnida</taxon>
        <taxon>Araneae</taxon>
        <taxon>Araneomorphae</taxon>
        <taxon>Entelegynae</taxon>
        <taxon>Araneoidea</taxon>
        <taxon>Araneidae</taxon>
        <taxon>Araneus</taxon>
    </lineage>
</organism>
<name>A0A4Y2IUV7_ARAVE</name>
<proteinExistence type="predicted"/>
<sequence>MVLRSKPYSNKDPQCNLVHVKSDVKSRKEFFHCRGVKGGEAGMPVKCRHRHPSPGLRGPIQNRQRIASKGDVMKGKIKQFRKVRFIFFRFKHSSNSYQ</sequence>
<accession>A0A4Y2IUV7</accession>
<dbReference type="AlphaFoldDB" id="A0A4Y2IUV7"/>
<dbReference type="EMBL" id="BGPR01187318">
    <property type="protein sequence ID" value="GBM81039.1"/>
    <property type="molecule type" value="Genomic_DNA"/>
</dbReference>
<evidence type="ECO:0000313" key="2">
    <source>
        <dbReference type="Proteomes" id="UP000499080"/>
    </source>
</evidence>
<comment type="caution">
    <text evidence="1">The sequence shown here is derived from an EMBL/GenBank/DDBJ whole genome shotgun (WGS) entry which is preliminary data.</text>
</comment>
<dbReference type="Proteomes" id="UP000499080">
    <property type="component" value="Unassembled WGS sequence"/>
</dbReference>
<reference evidence="1 2" key="1">
    <citation type="journal article" date="2019" name="Sci. Rep.">
        <title>Orb-weaving spider Araneus ventricosus genome elucidates the spidroin gene catalogue.</title>
        <authorList>
            <person name="Kono N."/>
            <person name="Nakamura H."/>
            <person name="Ohtoshi R."/>
            <person name="Moran D.A.P."/>
            <person name="Shinohara A."/>
            <person name="Yoshida Y."/>
            <person name="Fujiwara M."/>
            <person name="Mori M."/>
            <person name="Tomita M."/>
            <person name="Arakawa K."/>
        </authorList>
    </citation>
    <scope>NUCLEOTIDE SEQUENCE [LARGE SCALE GENOMIC DNA]</scope>
</reference>
<protein>
    <submittedName>
        <fullName evidence="1">Uncharacterized protein</fullName>
    </submittedName>
</protein>
<keyword evidence="2" id="KW-1185">Reference proteome</keyword>
<gene>
    <name evidence="1" type="ORF">AVEN_141170_1</name>
</gene>